<proteinExistence type="predicted"/>
<keyword evidence="5" id="KW-0347">Helicase</keyword>
<dbReference type="InterPro" id="IPR044774">
    <property type="entry name" value="Suv3_DEXQc"/>
</dbReference>
<dbReference type="InParanoid" id="A0A0C3K7X3"/>
<accession>A0A0C3K7X3</accession>
<dbReference type="CDD" id="cd18805">
    <property type="entry name" value="SF2_C_suv3"/>
    <property type="match status" value="1"/>
</dbReference>
<evidence type="ECO:0000313" key="11">
    <source>
        <dbReference type="EMBL" id="KIO05682.1"/>
    </source>
</evidence>
<dbReference type="FunCoup" id="A0A0C3K7X3">
    <property type="interactions" value="348"/>
</dbReference>
<evidence type="ECO:0000256" key="5">
    <source>
        <dbReference type="ARBA" id="ARBA00022806"/>
    </source>
</evidence>
<dbReference type="PANTHER" id="PTHR12131:SF1">
    <property type="entry name" value="ATP-DEPENDENT RNA HELICASE SUPV3L1, MITOCHONDRIAL-RELATED"/>
    <property type="match status" value="1"/>
</dbReference>
<dbReference type="OrthoDB" id="6692397at2759"/>
<name>A0A0C3K7X3_PISTI</name>
<dbReference type="InterPro" id="IPR022192">
    <property type="entry name" value="SUV3_C"/>
</dbReference>
<evidence type="ECO:0000256" key="3">
    <source>
        <dbReference type="ARBA" id="ARBA00022741"/>
    </source>
</evidence>
<dbReference type="EC" id="3.6.4.13" evidence="2"/>
<dbReference type="Gene3D" id="3.40.50.300">
    <property type="entry name" value="P-loop containing nucleotide triphosphate hydrolases"/>
    <property type="match status" value="2"/>
</dbReference>
<dbReference type="InterPro" id="IPR001650">
    <property type="entry name" value="Helicase_C-like"/>
</dbReference>
<keyword evidence="3" id="KW-0547">Nucleotide-binding</keyword>
<dbReference type="STRING" id="870435.A0A0C3K7X3"/>
<dbReference type="EMBL" id="KN831966">
    <property type="protein sequence ID" value="KIO05682.1"/>
    <property type="molecule type" value="Genomic_DNA"/>
</dbReference>
<comment type="subcellular location">
    <subcellularLocation>
        <location evidence="1">Mitochondrion</location>
    </subcellularLocation>
</comment>
<evidence type="ECO:0000256" key="8">
    <source>
        <dbReference type="ARBA" id="ARBA00023128"/>
    </source>
</evidence>
<dbReference type="HOGENOM" id="CLU_010647_0_0_1"/>
<dbReference type="PROSITE" id="PS51194">
    <property type="entry name" value="HELICASE_CTER"/>
    <property type="match status" value="1"/>
</dbReference>
<dbReference type="GO" id="GO:0005524">
    <property type="term" value="F:ATP binding"/>
    <property type="evidence" value="ECO:0007669"/>
    <property type="project" value="UniProtKB-KW"/>
</dbReference>
<evidence type="ECO:0000256" key="6">
    <source>
        <dbReference type="ARBA" id="ARBA00022840"/>
    </source>
</evidence>
<dbReference type="CDD" id="cd17913">
    <property type="entry name" value="DEXQc_Suv3"/>
    <property type="match status" value="1"/>
</dbReference>
<keyword evidence="4" id="KW-0378">Hydrolase</keyword>
<evidence type="ECO:0000256" key="1">
    <source>
        <dbReference type="ARBA" id="ARBA00004173"/>
    </source>
</evidence>
<sequence>MFFARCRLSLSRAVLSSSTGSWLEASQAYFRRFRSSSPRKNIGPYETRSPQLAYFDKTRQHSRADFSRPRKTTFIGRKPHELDDVAVSDANDAILTIETKVDQWALLPHVHHRMFSFGIPRADIEELLGSFLDDIHDGMLSDEKRLADLDFGSFILTPAETSSGQRVDQVITQLFFSWASHPATQAALRERVPMSTLNIISRLYRIADLSFPADLFPVARSMRRKIIMHVGPTNSGKTHMALRALAAAQSGLYAGPLRLLAHEIWERLNKGQIVPLGMSPEEEAEPDTSINSDIVEETGTRPTLRKQGNTKYIRQCNLRTGEEFRVVSDSASLLSCTVEMAALDTQLDVAVVDEIQMIADPARGSAWTMAVLGIAARELHLCGEEAAVPVVEQILKHTGDELVVNRYERLTPLVVQSESLRGDLSRIQKGDCLVTFSRNNIFALKKRVEESTGLLCAVAYGKLPPEIRSEQAALFNDPKSGYDVIVASDAIGMGLNLKIKRVVFEVLNKFDGYVERSLSVSQIKQIAGRAGRYGLHGDPGGFVTTLYPEDLPRLKSALSSPPEALTYAIIDPTESWMEDIAQILHPQSSIQALFEVPSYVSKVRPPFRAALPSKLEDMVKFIDSRARDMLLADKLMLKNCPTSWRDPSARDILSQITRLYKREVQVDLDAVLAVAPLMKTLEGVEKRMSKGVVPTPRELTNALRVLEDMHKTLVLYLWLGFRNYMAFHQTEEAHALKGRVESALDWCLRQVSGQHDGEALQKAKEEKAADELEYHQKRRTKDTRDAEVRKGVIFAEVVAAARRASKRDG</sequence>
<dbReference type="Pfam" id="PF22527">
    <property type="entry name" value="DEXQc_Suv3"/>
    <property type="match status" value="1"/>
</dbReference>
<dbReference type="InterPro" id="IPR050699">
    <property type="entry name" value="RNA-DNA_Helicase"/>
</dbReference>
<evidence type="ECO:0000256" key="7">
    <source>
        <dbReference type="ARBA" id="ARBA00022946"/>
    </source>
</evidence>
<reference evidence="12" key="2">
    <citation type="submission" date="2015-01" db="EMBL/GenBank/DDBJ databases">
        <title>Evolutionary Origins and Diversification of the Mycorrhizal Mutualists.</title>
        <authorList>
            <consortium name="DOE Joint Genome Institute"/>
            <consortium name="Mycorrhizal Genomics Consortium"/>
            <person name="Kohler A."/>
            <person name="Kuo A."/>
            <person name="Nagy L.G."/>
            <person name="Floudas D."/>
            <person name="Copeland A."/>
            <person name="Barry K.W."/>
            <person name="Cichocki N."/>
            <person name="Veneault-Fourrey C."/>
            <person name="LaButti K."/>
            <person name="Lindquist E.A."/>
            <person name="Lipzen A."/>
            <person name="Lundell T."/>
            <person name="Morin E."/>
            <person name="Murat C."/>
            <person name="Riley R."/>
            <person name="Ohm R."/>
            <person name="Sun H."/>
            <person name="Tunlid A."/>
            <person name="Henrissat B."/>
            <person name="Grigoriev I.V."/>
            <person name="Hibbett D.S."/>
            <person name="Martin F."/>
        </authorList>
    </citation>
    <scope>NUCLEOTIDE SEQUENCE [LARGE SCALE GENOMIC DNA]</scope>
    <source>
        <strain evidence="12">Marx 270</strain>
    </source>
</reference>
<dbReference type="Pfam" id="PF00271">
    <property type="entry name" value="Helicase_C"/>
    <property type="match status" value="1"/>
</dbReference>
<evidence type="ECO:0000256" key="2">
    <source>
        <dbReference type="ARBA" id="ARBA00012552"/>
    </source>
</evidence>
<dbReference type="Gene3D" id="1.20.58.1080">
    <property type="match status" value="1"/>
</dbReference>
<organism evidence="11 12">
    <name type="scientific">Pisolithus tinctorius Marx 270</name>
    <dbReference type="NCBI Taxonomy" id="870435"/>
    <lineage>
        <taxon>Eukaryota</taxon>
        <taxon>Fungi</taxon>
        <taxon>Dikarya</taxon>
        <taxon>Basidiomycota</taxon>
        <taxon>Agaricomycotina</taxon>
        <taxon>Agaricomycetes</taxon>
        <taxon>Agaricomycetidae</taxon>
        <taxon>Boletales</taxon>
        <taxon>Sclerodermatineae</taxon>
        <taxon>Pisolithaceae</taxon>
        <taxon>Pisolithus</taxon>
    </lineage>
</organism>
<keyword evidence="8" id="KW-0496">Mitochondrion</keyword>
<dbReference type="GO" id="GO:0000965">
    <property type="term" value="P:mitochondrial RNA 3'-end processing"/>
    <property type="evidence" value="ECO:0007669"/>
    <property type="project" value="TreeGrafter"/>
</dbReference>
<dbReference type="PANTHER" id="PTHR12131">
    <property type="entry name" value="ATP-DEPENDENT RNA AND DNA HELICASE"/>
    <property type="match status" value="1"/>
</dbReference>
<dbReference type="Pfam" id="PF12513">
    <property type="entry name" value="SUV3_C"/>
    <property type="match status" value="1"/>
</dbReference>
<evidence type="ECO:0000313" key="12">
    <source>
        <dbReference type="Proteomes" id="UP000054217"/>
    </source>
</evidence>
<keyword evidence="7" id="KW-0809">Transit peptide</keyword>
<dbReference type="AlphaFoldDB" id="A0A0C3K7X3"/>
<dbReference type="SUPFAM" id="SSF52540">
    <property type="entry name" value="P-loop containing nucleoside triphosphate hydrolases"/>
    <property type="match status" value="1"/>
</dbReference>
<comment type="catalytic activity">
    <reaction evidence="9">
        <text>ATP + H2O = ADP + phosphate + H(+)</text>
        <dbReference type="Rhea" id="RHEA:13065"/>
        <dbReference type="ChEBI" id="CHEBI:15377"/>
        <dbReference type="ChEBI" id="CHEBI:15378"/>
        <dbReference type="ChEBI" id="CHEBI:30616"/>
        <dbReference type="ChEBI" id="CHEBI:43474"/>
        <dbReference type="ChEBI" id="CHEBI:456216"/>
        <dbReference type="EC" id="3.6.4.13"/>
    </reaction>
</comment>
<dbReference type="Proteomes" id="UP000054217">
    <property type="component" value="Unassembled WGS sequence"/>
</dbReference>
<keyword evidence="6" id="KW-0067">ATP-binding</keyword>
<evidence type="ECO:0000256" key="9">
    <source>
        <dbReference type="ARBA" id="ARBA00047984"/>
    </source>
</evidence>
<dbReference type="InterPro" id="IPR027417">
    <property type="entry name" value="P-loop_NTPase"/>
</dbReference>
<reference evidence="11 12" key="1">
    <citation type="submission" date="2014-04" db="EMBL/GenBank/DDBJ databases">
        <authorList>
            <consortium name="DOE Joint Genome Institute"/>
            <person name="Kuo A."/>
            <person name="Kohler A."/>
            <person name="Costa M.D."/>
            <person name="Nagy L.G."/>
            <person name="Floudas D."/>
            <person name="Copeland A."/>
            <person name="Barry K.W."/>
            <person name="Cichocki N."/>
            <person name="Veneault-Fourrey C."/>
            <person name="LaButti K."/>
            <person name="Lindquist E.A."/>
            <person name="Lipzen A."/>
            <person name="Lundell T."/>
            <person name="Morin E."/>
            <person name="Murat C."/>
            <person name="Sun H."/>
            <person name="Tunlid A."/>
            <person name="Henrissat B."/>
            <person name="Grigoriev I.V."/>
            <person name="Hibbett D.S."/>
            <person name="Martin F."/>
            <person name="Nordberg H.P."/>
            <person name="Cantor M.N."/>
            <person name="Hua S.X."/>
        </authorList>
    </citation>
    <scope>NUCLEOTIDE SEQUENCE [LARGE SCALE GENOMIC DNA]</scope>
    <source>
        <strain evidence="11 12">Marx 270</strain>
    </source>
</reference>
<evidence type="ECO:0000256" key="4">
    <source>
        <dbReference type="ARBA" id="ARBA00022801"/>
    </source>
</evidence>
<feature type="domain" description="Helicase C-terminal" evidence="10">
    <location>
        <begin position="419"/>
        <end position="581"/>
    </location>
</feature>
<dbReference type="GO" id="GO:0016787">
    <property type="term" value="F:hydrolase activity"/>
    <property type="evidence" value="ECO:0007669"/>
    <property type="project" value="UniProtKB-KW"/>
</dbReference>
<dbReference type="GO" id="GO:0003724">
    <property type="term" value="F:RNA helicase activity"/>
    <property type="evidence" value="ECO:0007669"/>
    <property type="project" value="UniProtKB-EC"/>
</dbReference>
<dbReference type="SMART" id="SM00490">
    <property type="entry name" value="HELICc"/>
    <property type="match status" value="1"/>
</dbReference>
<evidence type="ECO:0000259" key="10">
    <source>
        <dbReference type="PROSITE" id="PS51194"/>
    </source>
</evidence>
<dbReference type="InterPro" id="IPR055206">
    <property type="entry name" value="DEXQc_SUV3"/>
</dbReference>
<dbReference type="GO" id="GO:0045025">
    <property type="term" value="C:mitochondrial degradosome"/>
    <property type="evidence" value="ECO:0007669"/>
    <property type="project" value="TreeGrafter"/>
</dbReference>
<keyword evidence="12" id="KW-1185">Reference proteome</keyword>
<dbReference type="FunFam" id="3.40.50.300:FF:000957">
    <property type="entry name" value="ATP-dependent RNA helicase SUV3L, mitochondrial"/>
    <property type="match status" value="1"/>
</dbReference>
<protein>
    <recommendedName>
        <fullName evidence="2">RNA helicase</fullName>
        <ecNumber evidence="2">3.6.4.13</ecNumber>
    </recommendedName>
</protein>
<gene>
    <name evidence="11" type="ORF">M404DRAFT_25379</name>
</gene>